<proteinExistence type="predicted"/>
<organism evidence="1 2">
    <name type="scientific">Hoeflea poritis</name>
    <dbReference type="NCBI Taxonomy" id="2993659"/>
    <lineage>
        <taxon>Bacteria</taxon>
        <taxon>Pseudomonadati</taxon>
        <taxon>Pseudomonadota</taxon>
        <taxon>Alphaproteobacteria</taxon>
        <taxon>Hyphomicrobiales</taxon>
        <taxon>Rhizobiaceae</taxon>
        <taxon>Hoeflea</taxon>
    </lineage>
</organism>
<reference evidence="1" key="1">
    <citation type="submission" date="2022-11" db="EMBL/GenBank/DDBJ databases">
        <title>Hoeflea poritis sp. nov., isolated from scleractinian coral Porites lutea.</title>
        <authorList>
            <person name="Zhang G."/>
            <person name="Wei Q."/>
            <person name="Cai L."/>
        </authorList>
    </citation>
    <scope>NUCLEOTIDE SEQUENCE</scope>
    <source>
        <strain evidence="1">E7-10</strain>
    </source>
</reference>
<dbReference type="RefSeq" id="WP_271090521.1">
    <property type="nucleotide sequence ID" value="NZ_JAPJZH010000009.1"/>
</dbReference>
<dbReference type="InterPro" id="IPR036515">
    <property type="entry name" value="Transposase_17_sf"/>
</dbReference>
<protein>
    <recommendedName>
        <fullName evidence="3">Transposase IS200-like domain-containing protein</fullName>
    </recommendedName>
</protein>
<accession>A0ABT4VPU5</accession>
<evidence type="ECO:0008006" key="3">
    <source>
        <dbReference type="Google" id="ProtNLM"/>
    </source>
</evidence>
<evidence type="ECO:0000313" key="2">
    <source>
        <dbReference type="Proteomes" id="UP001148313"/>
    </source>
</evidence>
<dbReference type="PANTHER" id="PTHR34322:SF2">
    <property type="entry name" value="TRANSPOSASE IS200-LIKE DOMAIN-CONTAINING PROTEIN"/>
    <property type="match status" value="1"/>
</dbReference>
<dbReference type="EMBL" id="JAPJZH010000009">
    <property type="protein sequence ID" value="MDA4846732.1"/>
    <property type="molecule type" value="Genomic_DNA"/>
</dbReference>
<dbReference type="Proteomes" id="UP001148313">
    <property type="component" value="Unassembled WGS sequence"/>
</dbReference>
<gene>
    <name evidence="1" type="ORF">OOZ53_15330</name>
</gene>
<name>A0ABT4VPU5_9HYPH</name>
<sequence length="106" mass="11831">MARIAHLYIPGLPHHVTQRGNRREGTFFEDGDYALYLDLLAESSARARAEVWTYCPMPNLVHIILVPSDKDAYAGHSPICIVDTPVSSTRENGSLVICGKDVAHRW</sequence>
<dbReference type="SUPFAM" id="SSF143422">
    <property type="entry name" value="Transposase IS200-like"/>
    <property type="match status" value="1"/>
</dbReference>
<keyword evidence="2" id="KW-1185">Reference proteome</keyword>
<comment type="caution">
    <text evidence="1">The sequence shown here is derived from an EMBL/GenBank/DDBJ whole genome shotgun (WGS) entry which is preliminary data.</text>
</comment>
<dbReference type="Gene3D" id="3.30.70.1290">
    <property type="entry name" value="Transposase IS200-like"/>
    <property type="match status" value="1"/>
</dbReference>
<dbReference type="PANTHER" id="PTHR34322">
    <property type="entry name" value="TRANSPOSASE, Y1_TNP DOMAIN-CONTAINING"/>
    <property type="match status" value="1"/>
</dbReference>
<evidence type="ECO:0000313" key="1">
    <source>
        <dbReference type="EMBL" id="MDA4846732.1"/>
    </source>
</evidence>